<sequence length="194" mass="22335">MLDFMMSFSGIFTTAFLMSWLLVVTSERSRNEQGGCREPDTAELLRSIKTPDPEILHPSFLMMPNFRKMAVNIDHNSSEHAKTLPFRGEQGCHDAKRIVRRHGGNICPSYQVIDYDPDRVPSTIIQSKCSCGHCQRQDERERRHYGCERVFTYSRVLRRAGCSRHPVTGESVMQYNKVWEPISIGCSCKYQGLR</sequence>
<dbReference type="AlphaFoldDB" id="A0AAN8JD66"/>
<evidence type="ECO:0000256" key="5">
    <source>
        <dbReference type="SAM" id="SignalP"/>
    </source>
</evidence>
<dbReference type="Gene3D" id="2.10.90.10">
    <property type="entry name" value="Cystine-knot cytokines"/>
    <property type="match status" value="1"/>
</dbReference>
<evidence type="ECO:0000256" key="3">
    <source>
        <dbReference type="ARBA" id="ARBA00022525"/>
    </source>
</evidence>
<dbReference type="Pfam" id="PF06083">
    <property type="entry name" value="IL17"/>
    <property type="match status" value="1"/>
</dbReference>
<keyword evidence="3" id="KW-0964">Secreted</keyword>
<gene>
    <name evidence="6" type="ORF">SNE40_017916</name>
</gene>
<evidence type="ECO:0000256" key="4">
    <source>
        <dbReference type="ARBA" id="ARBA00022729"/>
    </source>
</evidence>
<reference evidence="6 7" key="1">
    <citation type="submission" date="2024-01" db="EMBL/GenBank/DDBJ databases">
        <title>The genome of the rayed Mediterranean limpet Patella caerulea (Linnaeus, 1758).</title>
        <authorList>
            <person name="Anh-Thu Weber A."/>
            <person name="Halstead-Nussloch G."/>
        </authorList>
    </citation>
    <scope>NUCLEOTIDE SEQUENCE [LARGE SCALE GENOMIC DNA]</scope>
    <source>
        <strain evidence="6">AATW-2023a</strain>
        <tissue evidence="6">Whole specimen</tissue>
    </source>
</reference>
<protein>
    <submittedName>
        <fullName evidence="6">Uncharacterized protein</fullName>
    </submittedName>
</protein>
<proteinExistence type="inferred from homology"/>
<dbReference type="GO" id="GO:0005125">
    <property type="term" value="F:cytokine activity"/>
    <property type="evidence" value="ECO:0007669"/>
    <property type="project" value="InterPro"/>
</dbReference>
<evidence type="ECO:0000313" key="7">
    <source>
        <dbReference type="Proteomes" id="UP001347796"/>
    </source>
</evidence>
<dbReference type="InterPro" id="IPR010345">
    <property type="entry name" value="IL-17_fam"/>
</dbReference>
<comment type="caution">
    <text evidence="6">The sequence shown here is derived from an EMBL/GenBank/DDBJ whole genome shotgun (WGS) entry which is preliminary data.</text>
</comment>
<dbReference type="InterPro" id="IPR029034">
    <property type="entry name" value="Cystine-knot_cytokine"/>
</dbReference>
<feature type="chain" id="PRO_5042895430" evidence="5">
    <location>
        <begin position="27"/>
        <end position="194"/>
    </location>
</feature>
<comment type="subcellular location">
    <subcellularLocation>
        <location evidence="1">Secreted</location>
    </subcellularLocation>
</comment>
<comment type="similarity">
    <text evidence="2">Belongs to the IL-17 family.</text>
</comment>
<keyword evidence="4 5" id="KW-0732">Signal</keyword>
<dbReference type="SUPFAM" id="SSF57501">
    <property type="entry name" value="Cystine-knot cytokines"/>
    <property type="match status" value="1"/>
</dbReference>
<name>A0AAN8JD66_PATCE</name>
<accession>A0AAN8JD66</accession>
<keyword evidence="7" id="KW-1185">Reference proteome</keyword>
<organism evidence="6 7">
    <name type="scientific">Patella caerulea</name>
    <name type="common">Rayed Mediterranean limpet</name>
    <dbReference type="NCBI Taxonomy" id="87958"/>
    <lineage>
        <taxon>Eukaryota</taxon>
        <taxon>Metazoa</taxon>
        <taxon>Spiralia</taxon>
        <taxon>Lophotrochozoa</taxon>
        <taxon>Mollusca</taxon>
        <taxon>Gastropoda</taxon>
        <taxon>Patellogastropoda</taxon>
        <taxon>Patelloidea</taxon>
        <taxon>Patellidae</taxon>
        <taxon>Patella</taxon>
    </lineage>
</organism>
<dbReference type="EMBL" id="JAZGQO010000011">
    <property type="protein sequence ID" value="KAK6174685.1"/>
    <property type="molecule type" value="Genomic_DNA"/>
</dbReference>
<dbReference type="Proteomes" id="UP001347796">
    <property type="component" value="Unassembled WGS sequence"/>
</dbReference>
<evidence type="ECO:0000256" key="1">
    <source>
        <dbReference type="ARBA" id="ARBA00004613"/>
    </source>
</evidence>
<feature type="signal peptide" evidence="5">
    <location>
        <begin position="1"/>
        <end position="26"/>
    </location>
</feature>
<evidence type="ECO:0000256" key="2">
    <source>
        <dbReference type="ARBA" id="ARBA00007236"/>
    </source>
</evidence>
<dbReference type="GO" id="GO:0005576">
    <property type="term" value="C:extracellular region"/>
    <property type="evidence" value="ECO:0007669"/>
    <property type="project" value="UniProtKB-SubCell"/>
</dbReference>
<evidence type="ECO:0000313" key="6">
    <source>
        <dbReference type="EMBL" id="KAK6174685.1"/>
    </source>
</evidence>